<sequence>MRGQLRSHQGLITRESPMRLFISSNQEIRIGGQNKGTGRVFILRSGDEQKNKAKEATGVRSIPLIHAYVVETASDEQIRITETYPDCVINFGDDKIDCDQKTVKIKKPDETSLMIQGDNKTNKIKIISKAKSRKELIKCDNIFLLHAINTKPEGQITDIPVVCDHPDVFPEELPGLPPDRQIEFQIKLFPGAKPVARSQYHLPPSELKELMKQIQES</sequence>
<comment type="caution">
    <text evidence="1">The sequence shown here is derived from an EMBL/GenBank/DDBJ whole genome shotgun (WGS) entry which is preliminary data.</text>
</comment>
<evidence type="ECO:0000313" key="2">
    <source>
        <dbReference type="Proteomes" id="UP001056120"/>
    </source>
</evidence>
<accession>A0ACB9GTP8</accession>
<reference evidence="2" key="1">
    <citation type="journal article" date="2022" name="Mol. Ecol. Resour.">
        <title>The genomes of chicory, endive, great burdock and yacon provide insights into Asteraceae palaeo-polyploidization history and plant inulin production.</title>
        <authorList>
            <person name="Fan W."/>
            <person name="Wang S."/>
            <person name="Wang H."/>
            <person name="Wang A."/>
            <person name="Jiang F."/>
            <person name="Liu H."/>
            <person name="Zhao H."/>
            <person name="Xu D."/>
            <person name="Zhang Y."/>
        </authorList>
    </citation>
    <scope>NUCLEOTIDE SEQUENCE [LARGE SCALE GENOMIC DNA]</scope>
    <source>
        <strain evidence="2">cv. Yunnan</strain>
    </source>
</reference>
<dbReference type="Proteomes" id="UP001056120">
    <property type="component" value="Linkage Group LG13"/>
</dbReference>
<gene>
    <name evidence="1" type="ORF">L1987_40381</name>
</gene>
<organism evidence="1 2">
    <name type="scientific">Smallanthus sonchifolius</name>
    <dbReference type="NCBI Taxonomy" id="185202"/>
    <lineage>
        <taxon>Eukaryota</taxon>
        <taxon>Viridiplantae</taxon>
        <taxon>Streptophyta</taxon>
        <taxon>Embryophyta</taxon>
        <taxon>Tracheophyta</taxon>
        <taxon>Spermatophyta</taxon>
        <taxon>Magnoliopsida</taxon>
        <taxon>eudicotyledons</taxon>
        <taxon>Gunneridae</taxon>
        <taxon>Pentapetalae</taxon>
        <taxon>asterids</taxon>
        <taxon>campanulids</taxon>
        <taxon>Asterales</taxon>
        <taxon>Asteraceae</taxon>
        <taxon>Asteroideae</taxon>
        <taxon>Heliantheae alliance</taxon>
        <taxon>Millerieae</taxon>
        <taxon>Smallanthus</taxon>
    </lineage>
</organism>
<protein>
    <submittedName>
        <fullName evidence="1">Uncharacterized protein</fullName>
    </submittedName>
</protein>
<evidence type="ECO:0000313" key="1">
    <source>
        <dbReference type="EMBL" id="KAI3786591.1"/>
    </source>
</evidence>
<name>A0ACB9GTP8_9ASTR</name>
<keyword evidence="2" id="KW-1185">Reference proteome</keyword>
<dbReference type="EMBL" id="CM042030">
    <property type="protein sequence ID" value="KAI3786591.1"/>
    <property type="molecule type" value="Genomic_DNA"/>
</dbReference>
<reference evidence="1 2" key="2">
    <citation type="journal article" date="2022" name="Mol. Ecol. Resour.">
        <title>The genomes of chicory, endive, great burdock and yacon provide insights into Asteraceae paleo-polyploidization history and plant inulin production.</title>
        <authorList>
            <person name="Fan W."/>
            <person name="Wang S."/>
            <person name="Wang H."/>
            <person name="Wang A."/>
            <person name="Jiang F."/>
            <person name="Liu H."/>
            <person name="Zhao H."/>
            <person name="Xu D."/>
            <person name="Zhang Y."/>
        </authorList>
    </citation>
    <scope>NUCLEOTIDE SEQUENCE [LARGE SCALE GENOMIC DNA]</scope>
    <source>
        <strain evidence="2">cv. Yunnan</strain>
        <tissue evidence="1">Leaves</tissue>
    </source>
</reference>
<proteinExistence type="predicted"/>